<accession>A0A381VHU5</accession>
<dbReference type="InterPro" id="IPR050793">
    <property type="entry name" value="CMP-NeuNAc_synthase"/>
</dbReference>
<dbReference type="EMBL" id="UINC01008801">
    <property type="protein sequence ID" value="SVA39561.1"/>
    <property type="molecule type" value="Genomic_DNA"/>
</dbReference>
<dbReference type="InterPro" id="IPR036412">
    <property type="entry name" value="HAD-like_sf"/>
</dbReference>
<dbReference type="Gene3D" id="3.40.50.1000">
    <property type="entry name" value="HAD superfamily/HAD-like"/>
    <property type="match status" value="1"/>
</dbReference>
<dbReference type="InterPro" id="IPR023214">
    <property type="entry name" value="HAD_sf"/>
</dbReference>
<dbReference type="SUPFAM" id="SSF56784">
    <property type="entry name" value="HAD-like"/>
    <property type="match status" value="1"/>
</dbReference>
<proteinExistence type="predicted"/>
<reference evidence="1" key="1">
    <citation type="submission" date="2018-05" db="EMBL/GenBank/DDBJ databases">
        <authorList>
            <person name="Lanie J.A."/>
            <person name="Ng W.-L."/>
            <person name="Kazmierczak K.M."/>
            <person name="Andrzejewski T.M."/>
            <person name="Davidsen T.M."/>
            <person name="Wayne K.J."/>
            <person name="Tettelin H."/>
            <person name="Glass J.I."/>
            <person name="Rusch D."/>
            <person name="Podicherti R."/>
            <person name="Tsui H.-C.T."/>
            <person name="Winkler M.E."/>
        </authorList>
    </citation>
    <scope>NUCLEOTIDE SEQUENCE</scope>
</reference>
<organism evidence="1">
    <name type="scientific">marine metagenome</name>
    <dbReference type="NCBI Taxonomy" id="408172"/>
    <lineage>
        <taxon>unclassified sequences</taxon>
        <taxon>metagenomes</taxon>
        <taxon>ecological metagenomes</taxon>
    </lineage>
</organism>
<dbReference type="Pfam" id="PF08282">
    <property type="entry name" value="Hydrolase_3"/>
    <property type="match status" value="1"/>
</dbReference>
<evidence type="ECO:0000313" key="1">
    <source>
        <dbReference type="EMBL" id="SVA39561.1"/>
    </source>
</evidence>
<dbReference type="PANTHER" id="PTHR21485">
    <property type="entry name" value="HAD SUPERFAMILY MEMBERS CMAS AND KDSC"/>
    <property type="match status" value="1"/>
</dbReference>
<protein>
    <recommendedName>
        <fullName evidence="2">3-deoxy-D-manno-octulosonate 8-phosphate phosphatase</fullName>
    </recommendedName>
</protein>
<name>A0A381VHU5_9ZZZZ</name>
<dbReference type="PANTHER" id="PTHR21485:SF3">
    <property type="entry name" value="N-ACYLNEURAMINATE CYTIDYLYLTRANSFERASE"/>
    <property type="match status" value="1"/>
</dbReference>
<dbReference type="AlphaFoldDB" id="A0A381VHU5"/>
<evidence type="ECO:0008006" key="2">
    <source>
        <dbReference type="Google" id="ProtNLM"/>
    </source>
</evidence>
<gene>
    <name evidence="1" type="ORF">METZ01_LOCUS92415</name>
</gene>
<sequence>MIDSSGNESRTFNTKDGIAIKHAIENGYNIAIISGANNEGIRLRLKNLGVINILLGSNNKLKDLKKYIKSNKLSSEETVYMGDDMPDINPMSYVGLKTCPFDAIPEVRSISDYVSPKKGGEGCVRDIIEQTLKVQNNWKLKDSSQNI</sequence>
<dbReference type="GO" id="GO:0008781">
    <property type="term" value="F:N-acylneuraminate cytidylyltransferase activity"/>
    <property type="evidence" value="ECO:0007669"/>
    <property type="project" value="TreeGrafter"/>
</dbReference>